<accession>A0ACB6SF08</accession>
<evidence type="ECO:0000313" key="2">
    <source>
        <dbReference type="Proteomes" id="UP000799754"/>
    </source>
</evidence>
<comment type="caution">
    <text evidence="1">The sequence shown here is derived from an EMBL/GenBank/DDBJ whole genome shotgun (WGS) entry which is preliminary data.</text>
</comment>
<evidence type="ECO:0000313" key="1">
    <source>
        <dbReference type="EMBL" id="KAF2632067.1"/>
    </source>
</evidence>
<protein>
    <submittedName>
        <fullName evidence="1">Uncharacterized protein</fullName>
    </submittedName>
</protein>
<gene>
    <name evidence="1" type="ORF">BU25DRAFT_406579</name>
</gene>
<reference evidence="1" key="1">
    <citation type="journal article" date="2020" name="Stud. Mycol.">
        <title>101 Dothideomycetes genomes: a test case for predicting lifestyles and emergence of pathogens.</title>
        <authorList>
            <person name="Haridas S."/>
            <person name="Albert R."/>
            <person name="Binder M."/>
            <person name="Bloem J."/>
            <person name="Labutti K."/>
            <person name="Salamov A."/>
            <person name="Andreopoulos B."/>
            <person name="Baker S."/>
            <person name="Barry K."/>
            <person name="Bills G."/>
            <person name="Bluhm B."/>
            <person name="Cannon C."/>
            <person name="Castanera R."/>
            <person name="Culley D."/>
            <person name="Daum C."/>
            <person name="Ezra D."/>
            <person name="Gonzalez J."/>
            <person name="Henrissat B."/>
            <person name="Kuo A."/>
            <person name="Liang C."/>
            <person name="Lipzen A."/>
            <person name="Lutzoni F."/>
            <person name="Magnuson J."/>
            <person name="Mondo S."/>
            <person name="Nolan M."/>
            <person name="Ohm R."/>
            <person name="Pangilinan J."/>
            <person name="Park H.-J."/>
            <person name="Ramirez L."/>
            <person name="Alfaro M."/>
            <person name="Sun H."/>
            <person name="Tritt A."/>
            <person name="Yoshinaga Y."/>
            <person name="Zwiers L.-H."/>
            <person name="Turgeon B."/>
            <person name="Goodwin S."/>
            <person name="Spatafora J."/>
            <person name="Crous P."/>
            <person name="Grigoriev I."/>
        </authorList>
    </citation>
    <scope>NUCLEOTIDE SEQUENCE</scope>
    <source>
        <strain evidence="1">CBS 525.71</strain>
    </source>
</reference>
<sequence length="779" mass="85773">MMAATGLPLFYTDQQSHAASSYISPASTIISDSSFSWNMAPRTESNPNAPQPRRSVSPRTTATPTTTTTVTSNNNRDGGFAFIVGNTPAEMKSKKHMTTVRKRAMRAYLEANKEGAREPKNLVTERSRVMSEDSAGSQSNIESQYAAIANAANEESTIPNGLEGISGGMQSSAAGSTYSHPSQQPSRPEAHRPAGQRAHEDTLETALIAPPRTNDHGMPLPYDREAYPLFVSFGEGVDPFKTMFQSSYPRVSVERMKFLCARFFGTYAMGQHWIPTVLSAPHTFLSTLCCASAHLDAIFERDIESVETSSLRQEVMHLIGQNMVHPGKQVGDLNITALIQLIVSEVIGREEISLRIHEAGLEKMISLRGGLNQLGMRGYLASTCSWVLLESAILREERPRDIFSNYCTARSTKRHPVTAIIPESPIYRPRPQFETLRRSRYYKKRTLELLNDIQSMIELFVNPTNSSRRDSRTLLSFYRDITTKYPPVSQNQRPTQDDYKYEAIRITAILQATAIVECIPLSKALPHAATTVLGTPYSFVTSSHSINSPTSPLSPMNLRHDSLTSPGTVSSYANSLTFQSSSSYFDASRSSLSSMTTSHPSISSTVSHPSSSSIATSHSSVSSMPDSRPSYHLSSFRPSRLLTTSSPNECNPFADYITAPTQNTSTALLLKLKVALDASNMSECWQDMAGVLLWIGLTVGAASHRNGNRILEKWYSALSMRASVLLCFQYPEAIHSTMLTMGRLVDTLREPDSSSTANATRALIRRDSEAPGNGKKRRT</sequence>
<organism evidence="1 2">
    <name type="scientific">Macroventuria anomochaeta</name>
    <dbReference type="NCBI Taxonomy" id="301207"/>
    <lineage>
        <taxon>Eukaryota</taxon>
        <taxon>Fungi</taxon>
        <taxon>Dikarya</taxon>
        <taxon>Ascomycota</taxon>
        <taxon>Pezizomycotina</taxon>
        <taxon>Dothideomycetes</taxon>
        <taxon>Pleosporomycetidae</taxon>
        <taxon>Pleosporales</taxon>
        <taxon>Pleosporineae</taxon>
        <taxon>Didymellaceae</taxon>
        <taxon>Macroventuria</taxon>
    </lineage>
</organism>
<proteinExistence type="predicted"/>
<dbReference type="Proteomes" id="UP000799754">
    <property type="component" value="Unassembled WGS sequence"/>
</dbReference>
<dbReference type="EMBL" id="MU006703">
    <property type="protein sequence ID" value="KAF2632067.1"/>
    <property type="molecule type" value="Genomic_DNA"/>
</dbReference>
<keyword evidence="2" id="KW-1185">Reference proteome</keyword>
<name>A0ACB6SF08_9PLEO</name>